<evidence type="ECO:0000256" key="8">
    <source>
        <dbReference type="ARBA" id="ARBA00022490"/>
    </source>
</evidence>
<dbReference type="Gene3D" id="3.30.160.60">
    <property type="entry name" value="Classic Zinc Finger"/>
    <property type="match status" value="1"/>
</dbReference>
<evidence type="ECO:0000256" key="9">
    <source>
        <dbReference type="ARBA" id="ARBA00022723"/>
    </source>
</evidence>
<comment type="subunit">
    <text evidence="5">Interacts with RPA1 and RPA2.</text>
</comment>
<keyword evidence="14" id="KW-0007">Acetylation</keyword>
<keyword evidence="9" id="KW-0479">Metal-binding</keyword>
<evidence type="ECO:0000256" key="19">
    <source>
        <dbReference type="PROSITE-ProRule" id="PRU00042"/>
    </source>
</evidence>
<dbReference type="PANTHER" id="PTHR24403:SF82">
    <property type="entry name" value="ZINC FINGER-CONTAINING UBIQUITIN PEPTIDASE 1"/>
    <property type="match status" value="1"/>
</dbReference>
<evidence type="ECO:0000256" key="7">
    <source>
        <dbReference type="ARBA" id="ARBA00021993"/>
    </source>
</evidence>
<dbReference type="SUPFAM" id="SSF57667">
    <property type="entry name" value="beta-beta-alpha zinc fingers"/>
    <property type="match status" value="1"/>
</dbReference>
<dbReference type="EC" id="3.4.19.12" evidence="6"/>
<name>A0ABR0ZVV9_HUSHU</name>
<comment type="catalytic activity">
    <reaction evidence="1">
        <text>Thiol-dependent hydrolysis of ester, thioester, amide, peptide and isopeptide bonds formed by the C-terminal Gly of ubiquitin (a 76-residue protein attached to proteins as an intracellular targeting signal).</text>
        <dbReference type="EC" id="3.4.19.12"/>
    </reaction>
</comment>
<keyword evidence="24" id="KW-1185">Reference proteome</keyword>
<evidence type="ECO:0000256" key="18">
    <source>
        <dbReference type="ARBA" id="ARBA00045669"/>
    </source>
</evidence>
<keyword evidence="8" id="KW-0963">Cytoplasm</keyword>
<comment type="similarity">
    <text evidence="4">Belongs to the peptidase C78 family. ZUFSP subfamily.</text>
</comment>
<feature type="compositionally biased region" description="Polar residues" evidence="21">
    <location>
        <begin position="193"/>
        <end position="209"/>
    </location>
</feature>
<feature type="region of interest" description="Disordered" evidence="21">
    <location>
        <begin position="136"/>
        <end position="224"/>
    </location>
</feature>
<evidence type="ECO:0000256" key="15">
    <source>
        <dbReference type="ARBA" id="ARBA00023242"/>
    </source>
</evidence>
<keyword evidence="20" id="KW-0175">Coiled coil</keyword>
<dbReference type="InterPro" id="IPR050688">
    <property type="entry name" value="Zinc_finger/UBP_domain"/>
</dbReference>
<proteinExistence type="inferred from homology"/>
<evidence type="ECO:0000256" key="6">
    <source>
        <dbReference type="ARBA" id="ARBA00012759"/>
    </source>
</evidence>
<evidence type="ECO:0000256" key="14">
    <source>
        <dbReference type="ARBA" id="ARBA00022990"/>
    </source>
</evidence>
<dbReference type="InterPro" id="IPR012462">
    <property type="entry name" value="UFSP1/2_DUB_cat"/>
</dbReference>
<evidence type="ECO:0000256" key="1">
    <source>
        <dbReference type="ARBA" id="ARBA00000707"/>
    </source>
</evidence>
<keyword evidence="12" id="KW-0378">Hydrolase</keyword>
<reference evidence="23 24" key="1">
    <citation type="submission" date="2021-05" db="EMBL/GenBank/DDBJ databases">
        <authorList>
            <person name="Zahm M."/>
            <person name="Klopp C."/>
            <person name="Cabau C."/>
            <person name="Kuhl H."/>
            <person name="Suciu R."/>
            <person name="Ciorpac M."/>
            <person name="Holostenco D."/>
            <person name="Gessner J."/>
            <person name="Wuertz S."/>
            <person name="Hohne C."/>
            <person name="Stock M."/>
            <person name="Gislard M."/>
            <person name="Lluch J."/>
            <person name="Milhes M."/>
            <person name="Lampietro C."/>
            <person name="Lopez Roques C."/>
            <person name="Donnadieu C."/>
            <person name="Du K."/>
            <person name="Schartl M."/>
            <person name="Guiguen Y."/>
        </authorList>
    </citation>
    <scope>NUCLEOTIDE SEQUENCE [LARGE SCALE GENOMIC DNA]</scope>
    <source>
        <strain evidence="23">Hh-F2</strain>
        <tissue evidence="23">Blood</tissue>
    </source>
</reference>
<dbReference type="PROSITE" id="PS50157">
    <property type="entry name" value="ZINC_FINGER_C2H2_2"/>
    <property type="match status" value="1"/>
</dbReference>
<evidence type="ECO:0000256" key="20">
    <source>
        <dbReference type="SAM" id="Coils"/>
    </source>
</evidence>
<accession>A0ABR0ZVV9</accession>
<evidence type="ECO:0000256" key="3">
    <source>
        <dbReference type="ARBA" id="ARBA00004496"/>
    </source>
</evidence>
<organism evidence="23 24">
    <name type="scientific">Huso huso</name>
    <name type="common">Beluga</name>
    <name type="synonym">Acipenser huso</name>
    <dbReference type="NCBI Taxonomy" id="61971"/>
    <lineage>
        <taxon>Eukaryota</taxon>
        <taxon>Metazoa</taxon>
        <taxon>Chordata</taxon>
        <taxon>Craniata</taxon>
        <taxon>Vertebrata</taxon>
        <taxon>Euteleostomi</taxon>
        <taxon>Actinopterygii</taxon>
        <taxon>Chondrostei</taxon>
        <taxon>Acipenseriformes</taxon>
        <taxon>Acipenseridae</taxon>
        <taxon>Huso</taxon>
    </lineage>
</organism>
<dbReference type="InterPro" id="IPR036236">
    <property type="entry name" value="Znf_C2H2_sf"/>
</dbReference>
<dbReference type="SMART" id="SM00355">
    <property type="entry name" value="ZnF_C2H2"/>
    <property type="match status" value="4"/>
</dbReference>
<feature type="region of interest" description="Disordered" evidence="21">
    <location>
        <begin position="261"/>
        <end position="286"/>
    </location>
</feature>
<evidence type="ECO:0000256" key="10">
    <source>
        <dbReference type="ARBA" id="ARBA00022737"/>
    </source>
</evidence>
<keyword evidence="13" id="KW-0862">Zinc</keyword>
<evidence type="ECO:0000259" key="22">
    <source>
        <dbReference type="PROSITE" id="PS50157"/>
    </source>
</evidence>
<dbReference type="Proteomes" id="UP001369086">
    <property type="component" value="Unassembled WGS sequence"/>
</dbReference>
<feature type="compositionally biased region" description="Polar residues" evidence="21">
    <location>
        <begin position="150"/>
        <end position="163"/>
    </location>
</feature>
<keyword evidence="10" id="KW-0677">Repeat</keyword>
<evidence type="ECO:0000256" key="17">
    <source>
        <dbReference type="ARBA" id="ARBA00031481"/>
    </source>
</evidence>
<dbReference type="Pfam" id="PF07910">
    <property type="entry name" value="Peptidase_C78"/>
    <property type="match status" value="1"/>
</dbReference>
<feature type="coiled-coil region" evidence="20">
    <location>
        <begin position="379"/>
        <end position="406"/>
    </location>
</feature>
<feature type="compositionally biased region" description="Basic and acidic residues" evidence="21">
    <location>
        <begin position="164"/>
        <end position="183"/>
    </location>
</feature>
<evidence type="ECO:0000256" key="12">
    <source>
        <dbReference type="ARBA" id="ARBA00022801"/>
    </source>
</evidence>
<sequence length="725" mass="81253">MWLSTCRNKSKLTMFTCEICGEEGFSEPDIKTHLLINHFENEMSCPFCCLSGVTYDELEFHINVAHSEENSDAADSSEYPTKELIPQTVGTVHSSTSSHLEMDVDALEGVSSSGEMDEVLCTGSLGSHEELNAGTAVSTVPKARPPAPPQGSSQTVKVKQVSAQDRDGQRESVTDYREPKKPEPWVSGRTAKHGTQSSQFPGQQDASNDNFEEQVKPKQKRLVSPTKGISTEKMYACPMCALVCRDCYILQEHVELHLQESMAEEKTSHSNQQLVRSPQEAEERRRPDVNLQGIHVLDNNASSKQPVKNVEKLVSPMIDKASPPSVKANTSGAPARKLYQCPMCALVSTNSNVLQEHVELHLMENSMTAADNSQSDLLLAKTLQEEEEKQRRAEEAGREAEEFRKLQNQFGLDNSGGYKQQHIRNMERAVARGQMVPAEFHRRKAEMMESLALGVDDGRTKTSGVIRVLYGYYQRDGRDVARVWLCAETDHFHSSGGDKGWGCGYRNFQMLVSSLLKMDQYKDCFKDKTVPCIPKVQALIEDAWKEGADPQGASHFNRKLQGTRAWIGATEIYSMLISLRVKSRILDFHCPTGPSDTHPRLFQWVRDYYSTAMGRGERLPPRVVQTASPPIYLQHQGHSRTIIGIEERKNGNLCLLIFDPGCPSQELQKLLQPDLSGARLKHLRKLPSALKHKQYQIVAVEGTLSQEEKHVRLQNSRILQAEKIP</sequence>
<evidence type="ECO:0000256" key="13">
    <source>
        <dbReference type="ARBA" id="ARBA00022833"/>
    </source>
</evidence>
<comment type="caution">
    <text evidence="23">The sequence shown here is derived from an EMBL/GenBank/DDBJ whole genome shotgun (WGS) entry which is preliminary data.</text>
</comment>
<evidence type="ECO:0000256" key="2">
    <source>
        <dbReference type="ARBA" id="ARBA00004123"/>
    </source>
</evidence>
<feature type="domain" description="C2H2-type" evidence="22">
    <location>
        <begin position="339"/>
        <end position="366"/>
    </location>
</feature>
<evidence type="ECO:0000313" key="24">
    <source>
        <dbReference type="Proteomes" id="UP001369086"/>
    </source>
</evidence>
<keyword evidence="11 19" id="KW-0863">Zinc-finger</keyword>
<evidence type="ECO:0000256" key="4">
    <source>
        <dbReference type="ARBA" id="ARBA00010469"/>
    </source>
</evidence>
<evidence type="ECO:0000256" key="21">
    <source>
        <dbReference type="SAM" id="MobiDB-lite"/>
    </source>
</evidence>
<dbReference type="Gene3D" id="3.90.70.130">
    <property type="match status" value="1"/>
</dbReference>
<gene>
    <name evidence="23" type="ORF">HHUSO_G7536</name>
</gene>
<evidence type="ECO:0000256" key="16">
    <source>
        <dbReference type="ARBA" id="ARBA00029662"/>
    </source>
</evidence>
<evidence type="ECO:0000256" key="11">
    <source>
        <dbReference type="ARBA" id="ARBA00022771"/>
    </source>
</evidence>
<comment type="subcellular location">
    <subcellularLocation>
        <location evidence="3">Cytoplasm</location>
    </subcellularLocation>
    <subcellularLocation>
        <location evidence="2">Nucleus</location>
    </subcellularLocation>
</comment>
<keyword evidence="15" id="KW-0539">Nucleus</keyword>
<protein>
    <recommendedName>
        <fullName evidence="7">Zinc finger-containing ubiquitin peptidase 1</fullName>
        <ecNumber evidence="6">3.4.19.12</ecNumber>
    </recommendedName>
    <alternativeName>
        <fullName evidence="17">Lys-63-specific deubiquitinase ZUFSP</fullName>
    </alternativeName>
    <alternativeName>
        <fullName evidence="16">Zinc finger with UFM1-specific peptidase domain protein</fullName>
    </alternativeName>
</protein>
<dbReference type="EMBL" id="JAHFZB010000006">
    <property type="protein sequence ID" value="KAK6488656.1"/>
    <property type="molecule type" value="Genomic_DNA"/>
</dbReference>
<comment type="function">
    <text evidence="18">Deubiquitinase with endodeubiquitinase activity that specifically interacts with and cleaves 'Lys-63'-linked long polyubiquitin chains. Shows only weak activity against 'Lys-11' and 'Lys-48'-linked chains. Plays an important role in genome stability pathways, functioning to prevent spontaneous DNA damage and also promote cellular survival in response to exogenous DNA damage. Modulates the ubiquitination status of replication protein A (RPA) complex proteins in response to replication stress.</text>
</comment>
<evidence type="ECO:0000313" key="23">
    <source>
        <dbReference type="EMBL" id="KAK6488656.1"/>
    </source>
</evidence>
<dbReference type="InterPro" id="IPR013087">
    <property type="entry name" value="Znf_C2H2_type"/>
</dbReference>
<dbReference type="PANTHER" id="PTHR24403">
    <property type="entry name" value="ZINC FINGER PROTEIN"/>
    <property type="match status" value="1"/>
</dbReference>
<evidence type="ECO:0000256" key="5">
    <source>
        <dbReference type="ARBA" id="ARBA00011274"/>
    </source>
</evidence>
<dbReference type="PROSITE" id="PS00028">
    <property type="entry name" value="ZINC_FINGER_C2H2_1"/>
    <property type="match status" value="1"/>
</dbReference>